<dbReference type="Pfam" id="PF11807">
    <property type="entry name" value="UstYa"/>
    <property type="match status" value="1"/>
</dbReference>
<evidence type="ECO:0000313" key="9">
    <source>
        <dbReference type="EMBL" id="KAK3944302.1"/>
    </source>
</evidence>
<name>A0AAN6NEF5_9PEZI</name>
<keyword evidence="4" id="KW-1133">Transmembrane helix</keyword>
<sequence length="274" mass="31214">MHQVYRSVPLDEEQSSLDGFQEKRVWSSRFDRDAISKRLGGVQKHWMWLAHAVLLSISITLFTLSICAETANPSAPGFLQKIATYSPLFPAVKYELHKYDLPPLPKGSAFVGYGPKVDRAWDYIANDIGDIMITEEERVKLGLSPDSLRIQNPRTGEWGYRAGVEVFHQLHCLNLLRQAVYKDYYGQKEVGGDVGDADGPEDLFGHVDHCIEALRQNLMCQSDVSVFTFKTFPELADQGIEGEWPDFEINHMCRNFEAIRKWNNDHVAAWDHNA</sequence>
<evidence type="ECO:0008006" key="11">
    <source>
        <dbReference type="Google" id="ProtNLM"/>
    </source>
</evidence>
<organism evidence="9 10">
    <name type="scientific">Diplogelasinospora grovesii</name>
    <dbReference type="NCBI Taxonomy" id="303347"/>
    <lineage>
        <taxon>Eukaryota</taxon>
        <taxon>Fungi</taxon>
        <taxon>Dikarya</taxon>
        <taxon>Ascomycota</taxon>
        <taxon>Pezizomycotina</taxon>
        <taxon>Sordariomycetes</taxon>
        <taxon>Sordariomycetidae</taxon>
        <taxon>Sordariales</taxon>
        <taxon>Diplogelasinosporaceae</taxon>
        <taxon>Diplogelasinospora</taxon>
    </lineage>
</organism>
<proteinExistence type="inferred from homology"/>
<reference evidence="10" key="1">
    <citation type="journal article" date="2023" name="Mol. Phylogenet. Evol.">
        <title>Genome-scale phylogeny and comparative genomics of the fungal order Sordariales.</title>
        <authorList>
            <person name="Hensen N."/>
            <person name="Bonometti L."/>
            <person name="Westerberg I."/>
            <person name="Brannstrom I.O."/>
            <person name="Guillou S."/>
            <person name="Cros-Aarteil S."/>
            <person name="Calhoun S."/>
            <person name="Haridas S."/>
            <person name="Kuo A."/>
            <person name="Mondo S."/>
            <person name="Pangilinan J."/>
            <person name="Riley R."/>
            <person name="LaButti K."/>
            <person name="Andreopoulos B."/>
            <person name="Lipzen A."/>
            <person name="Chen C."/>
            <person name="Yan M."/>
            <person name="Daum C."/>
            <person name="Ng V."/>
            <person name="Clum A."/>
            <person name="Steindorff A."/>
            <person name="Ohm R.A."/>
            <person name="Martin F."/>
            <person name="Silar P."/>
            <person name="Natvig D.O."/>
            <person name="Lalanne C."/>
            <person name="Gautier V."/>
            <person name="Ament-Velasquez S.L."/>
            <person name="Kruys A."/>
            <person name="Hutchinson M.I."/>
            <person name="Powell A.J."/>
            <person name="Barry K."/>
            <person name="Miller A.N."/>
            <person name="Grigoriev I.V."/>
            <person name="Debuchy R."/>
            <person name="Gladieux P."/>
            <person name="Hiltunen Thoren M."/>
            <person name="Johannesson H."/>
        </authorList>
    </citation>
    <scope>NUCLEOTIDE SEQUENCE [LARGE SCALE GENOMIC DNA]</scope>
    <source>
        <strain evidence="10">CBS 340.73</strain>
    </source>
</reference>
<dbReference type="InterPro" id="IPR021765">
    <property type="entry name" value="UstYa-like"/>
</dbReference>
<protein>
    <recommendedName>
        <fullName evidence="11">Cyclochlorotine biosynthesis protein O</fullName>
    </recommendedName>
</protein>
<comment type="caution">
    <text evidence="9">The sequence shown here is derived from an EMBL/GenBank/DDBJ whole genome shotgun (WGS) entry which is preliminary data.</text>
</comment>
<dbReference type="AlphaFoldDB" id="A0AAN6NEF5"/>
<dbReference type="PANTHER" id="PTHR33365:SF4">
    <property type="entry name" value="CYCLOCHLOROTINE BIOSYNTHESIS PROTEIN O"/>
    <property type="match status" value="1"/>
</dbReference>
<evidence type="ECO:0000256" key="3">
    <source>
        <dbReference type="ARBA" id="ARBA00022692"/>
    </source>
</evidence>
<keyword evidence="7" id="KW-0325">Glycoprotein</keyword>
<evidence type="ECO:0000256" key="8">
    <source>
        <dbReference type="ARBA" id="ARBA00035112"/>
    </source>
</evidence>
<evidence type="ECO:0000256" key="6">
    <source>
        <dbReference type="ARBA" id="ARBA00023136"/>
    </source>
</evidence>
<evidence type="ECO:0000256" key="2">
    <source>
        <dbReference type="ARBA" id="ARBA00004685"/>
    </source>
</evidence>
<keyword evidence="5" id="KW-0843">Virulence</keyword>
<evidence type="ECO:0000256" key="7">
    <source>
        <dbReference type="ARBA" id="ARBA00023180"/>
    </source>
</evidence>
<keyword evidence="6" id="KW-0472">Membrane</keyword>
<gene>
    <name evidence="9" type="ORF">QBC46DRAFT_374942</name>
</gene>
<dbReference type="Proteomes" id="UP001303473">
    <property type="component" value="Unassembled WGS sequence"/>
</dbReference>
<evidence type="ECO:0000313" key="10">
    <source>
        <dbReference type="Proteomes" id="UP001303473"/>
    </source>
</evidence>
<dbReference type="GO" id="GO:0043386">
    <property type="term" value="P:mycotoxin biosynthetic process"/>
    <property type="evidence" value="ECO:0007669"/>
    <property type="project" value="InterPro"/>
</dbReference>
<evidence type="ECO:0000256" key="5">
    <source>
        <dbReference type="ARBA" id="ARBA00023026"/>
    </source>
</evidence>
<dbReference type="GO" id="GO:0016020">
    <property type="term" value="C:membrane"/>
    <property type="evidence" value="ECO:0007669"/>
    <property type="project" value="UniProtKB-SubCell"/>
</dbReference>
<keyword evidence="3" id="KW-0812">Transmembrane</keyword>
<evidence type="ECO:0000256" key="1">
    <source>
        <dbReference type="ARBA" id="ARBA00004167"/>
    </source>
</evidence>
<evidence type="ECO:0000256" key="4">
    <source>
        <dbReference type="ARBA" id="ARBA00022989"/>
    </source>
</evidence>
<keyword evidence="10" id="KW-1185">Reference proteome</keyword>
<dbReference type="PANTHER" id="PTHR33365">
    <property type="entry name" value="YALI0B05434P"/>
    <property type="match status" value="1"/>
</dbReference>
<comment type="similarity">
    <text evidence="8">Belongs to the ustYa family.</text>
</comment>
<accession>A0AAN6NEF5</accession>
<comment type="subcellular location">
    <subcellularLocation>
        <location evidence="1">Membrane</location>
        <topology evidence="1">Single-pass membrane protein</topology>
    </subcellularLocation>
</comment>
<comment type="pathway">
    <text evidence="2">Mycotoxin biosynthesis.</text>
</comment>
<dbReference type="EMBL" id="MU853760">
    <property type="protein sequence ID" value="KAK3944302.1"/>
    <property type="molecule type" value="Genomic_DNA"/>
</dbReference>